<evidence type="ECO:0000256" key="3">
    <source>
        <dbReference type="PROSITE-ProRule" id="PRU00357"/>
    </source>
</evidence>
<protein>
    <submittedName>
        <fullName evidence="6">Two-component response regulator-like protein APRR1 isoform X2</fullName>
    </submittedName>
</protein>
<comment type="caution">
    <text evidence="6">The sequence shown here is derived from an EMBL/GenBank/DDBJ whole genome shotgun (WGS) entry which is preliminary data.</text>
</comment>
<feature type="domain" description="CCT" evidence="5">
    <location>
        <begin position="152"/>
        <end position="194"/>
    </location>
</feature>
<evidence type="ECO:0000256" key="2">
    <source>
        <dbReference type="ARBA" id="ARBA00023242"/>
    </source>
</evidence>
<feature type="region of interest" description="Disordered" evidence="4">
    <location>
        <begin position="122"/>
        <end position="152"/>
    </location>
</feature>
<evidence type="ECO:0000256" key="1">
    <source>
        <dbReference type="ARBA" id="ARBA00004123"/>
    </source>
</evidence>
<dbReference type="Proteomes" id="UP000283530">
    <property type="component" value="Unassembled WGS sequence"/>
</dbReference>
<accession>A0A3S3Q1G6</accession>
<dbReference type="GO" id="GO:0005634">
    <property type="term" value="C:nucleus"/>
    <property type="evidence" value="ECO:0007669"/>
    <property type="project" value="UniProtKB-SubCell"/>
</dbReference>
<organism evidence="6 7">
    <name type="scientific">Cinnamomum micranthum f. kanehirae</name>
    <dbReference type="NCBI Taxonomy" id="337451"/>
    <lineage>
        <taxon>Eukaryota</taxon>
        <taxon>Viridiplantae</taxon>
        <taxon>Streptophyta</taxon>
        <taxon>Embryophyta</taxon>
        <taxon>Tracheophyta</taxon>
        <taxon>Spermatophyta</taxon>
        <taxon>Magnoliopsida</taxon>
        <taxon>Magnoliidae</taxon>
        <taxon>Laurales</taxon>
        <taxon>Lauraceae</taxon>
        <taxon>Cinnamomum</taxon>
    </lineage>
</organism>
<dbReference type="OrthoDB" id="153872at2759"/>
<dbReference type="PROSITE" id="PS51017">
    <property type="entry name" value="CCT"/>
    <property type="match status" value="1"/>
</dbReference>
<proteinExistence type="predicted"/>
<comment type="subcellular location">
    <subcellularLocation>
        <location evidence="1 3">Nucleus</location>
    </subcellularLocation>
</comment>
<dbReference type="GO" id="GO:0009909">
    <property type="term" value="P:regulation of flower development"/>
    <property type="evidence" value="ECO:0007669"/>
    <property type="project" value="InterPro"/>
</dbReference>
<evidence type="ECO:0000256" key="4">
    <source>
        <dbReference type="SAM" id="MobiDB-lite"/>
    </source>
</evidence>
<gene>
    <name evidence="6" type="ORF">CKAN_00533800</name>
</gene>
<reference evidence="6 7" key="1">
    <citation type="journal article" date="2019" name="Nat. Plants">
        <title>Stout camphor tree genome fills gaps in understanding of flowering plant genome evolution.</title>
        <authorList>
            <person name="Chaw S.M."/>
            <person name="Liu Y.C."/>
            <person name="Wu Y.W."/>
            <person name="Wang H.Y."/>
            <person name="Lin C.I."/>
            <person name="Wu C.S."/>
            <person name="Ke H.M."/>
            <person name="Chang L.Y."/>
            <person name="Hsu C.Y."/>
            <person name="Yang H.T."/>
            <person name="Sudianto E."/>
            <person name="Hsu M.H."/>
            <person name="Wu K.P."/>
            <person name="Wang L.N."/>
            <person name="Leebens-Mack J.H."/>
            <person name="Tsai I.J."/>
        </authorList>
    </citation>
    <scope>NUCLEOTIDE SEQUENCE [LARGE SCALE GENOMIC DNA]</scope>
    <source>
        <strain evidence="7">cv. Chaw 1501</strain>
        <tissue evidence="6">Young leaves</tissue>
    </source>
</reference>
<dbReference type="InterPro" id="IPR010402">
    <property type="entry name" value="CCT_domain"/>
</dbReference>
<keyword evidence="2 3" id="KW-0539">Nucleus</keyword>
<dbReference type="GO" id="GO:0003700">
    <property type="term" value="F:DNA-binding transcription factor activity"/>
    <property type="evidence" value="ECO:0007669"/>
    <property type="project" value="TreeGrafter"/>
</dbReference>
<dbReference type="AlphaFoldDB" id="A0A3S3Q1G6"/>
<feature type="compositionally biased region" description="Acidic residues" evidence="4">
    <location>
        <begin position="210"/>
        <end position="219"/>
    </location>
</feature>
<sequence length="233" mass="26355">MYDYSISNFLLPQHFDSSVPPVAGVFASPPPPPPFQDQLATHTFDSIRKALAALKSEGANNNILPSPSSLPSYLQRPIVIQRSASSHSLQKDVYHPFSSPCEEESMRKVFSTGDLQTLNSLQHSQRSGSPLGHESCSQDGVPKVGRYSPEERRERIERYRSKRNQRNFHKKIKYACRKTLADSRPRIRGRFARNDEMGECSQSRWSQAGGEDDEEDDDGWINFLDSISMNLIP</sequence>
<keyword evidence="7" id="KW-1185">Reference proteome</keyword>
<dbReference type="InterPro" id="IPR045281">
    <property type="entry name" value="CONSTANS-like"/>
</dbReference>
<evidence type="ECO:0000313" key="6">
    <source>
        <dbReference type="EMBL" id="RWR76875.1"/>
    </source>
</evidence>
<dbReference type="PANTHER" id="PTHR31319">
    <property type="entry name" value="ZINC FINGER PROTEIN CONSTANS-LIKE 4"/>
    <property type="match status" value="1"/>
</dbReference>
<dbReference type="STRING" id="337451.A0A3S3Q1G6"/>
<dbReference type="PANTHER" id="PTHR31319:SF114">
    <property type="entry name" value="OS12G0262400 PROTEIN"/>
    <property type="match status" value="1"/>
</dbReference>
<name>A0A3S3Q1G6_9MAGN</name>
<dbReference type="EMBL" id="QPKB01000002">
    <property type="protein sequence ID" value="RWR76875.1"/>
    <property type="molecule type" value="Genomic_DNA"/>
</dbReference>
<dbReference type="Pfam" id="PF06203">
    <property type="entry name" value="CCT"/>
    <property type="match status" value="1"/>
</dbReference>
<evidence type="ECO:0000313" key="7">
    <source>
        <dbReference type="Proteomes" id="UP000283530"/>
    </source>
</evidence>
<evidence type="ECO:0000259" key="5">
    <source>
        <dbReference type="PROSITE" id="PS51017"/>
    </source>
</evidence>
<feature type="region of interest" description="Disordered" evidence="4">
    <location>
        <begin position="191"/>
        <end position="219"/>
    </location>
</feature>